<dbReference type="Gene3D" id="3.40.50.1820">
    <property type="entry name" value="alpha/beta hydrolase"/>
    <property type="match status" value="1"/>
</dbReference>
<keyword evidence="1" id="KW-0378">Hydrolase</keyword>
<keyword evidence="2" id="KW-0442">Lipid degradation</keyword>
<dbReference type="InterPro" id="IPR029058">
    <property type="entry name" value="AB_hydrolase_fold"/>
</dbReference>
<keyword evidence="3" id="KW-0443">Lipid metabolism</keyword>
<accession>A0ABY8NHR4</accession>
<evidence type="ECO:0000313" key="4">
    <source>
        <dbReference type="EMBL" id="WGL18466.1"/>
    </source>
</evidence>
<dbReference type="InterPro" id="IPR017395">
    <property type="entry name" value="Chlorophyllase-like"/>
</dbReference>
<organism evidence="4 5">
    <name type="scientific">Microbulbifer bruguierae</name>
    <dbReference type="NCBI Taxonomy" id="3029061"/>
    <lineage>
        <taxon>Bacteria</taxon>
        <taxon>Pseudomonadati</taxon>
        <taxon>Pseudomonadota</taxon>
        <taxon>Gammaproteobacteria</taxon>
        <taxon>Cellvibrionales</taxon>
        <taxon>Microbulbiferaceae</taxon>
        <taxon>Microbulbifer</taxon>
    </lineage>
</organism>
<dbReference type="PANTHER" id="PTHR10272:SF0">
    <property type="entry name" value="PLATELET-ACTIVATING FACTOR ACETYLHYDROLASE"/>
    <property type="match status" value="1"/>
</dbReference>
<evidence type="ECO:0000256" key="2">
    <source>
        <dbReference type="ARBA" id="ARBA00022963"/>
    </source>
</evidence>
<name>A0ABY8NHR4_9GAMM</name>
<evidence type="ECO:0000256" key="3">
    <source>
        <dbReference type="ARBA" id="ARBA00023098"/>
    </source>
</evidence>
<protein>
    <submittedName>
        <fullName evidence="4">Uncharacterized protein</fullName>
    </submittedName>
</protein>
<dbReference type="RefSeq" id="WP_280322454.1">
    <property type="nucleotide sequence ID" value="NZ_CP118605.1"/>
</dbReference>
<dbReference type="EMBL" id="CP118605">
    <property type="protein sequence ID" value="WGL18466.1"/>
    <property type="molecule type" value="Genomic_DNA"/>
</dbReference>
<sequence length="345" mass="37670">MKIFKRLTLAVLILFVGGWGLYTLAFKPEPVVLAEARSMPAGADLSAVYGLNPGPHNVATIPELTLDTRDGPLTLTAFYPDTAGTFPLLLFSHGNFSDRRSYDRIIRHWVSHGYVVLAPDHLDAGGMLNGILAMTRYGQDGVMQQRPRDLINILDGLDALAAQSAELDQRMDRSLVAATGHSFGAFSAQMLGGADAAVPGSDIRLHEPDARIRAIVAFSPPGPMFDMVDEQSWQNMTIPQLVTTGTWDVEARFFRDWRLHAMSYERGVQGLNSLLVTEGADHYFGNLICRLEREAAPQEQALLMANAVSVAFLDAQLKGIPSARAFLESGTLNNVTDGFAQVSQR</sequence>
<keyword evidence="5" id="KW-1185">Reference proteome</keyword>
<evidence type="ECO:0000256" key="1">
    <source>
        <dbReference type="ARBA" id="ARBA00022801"/>
    </source>
</evidence>
<dbReference type="Pfam" id="PF07224">
    <property type="entry name" value="Chlorophyllase"/>
    <property type="match status" value="1"/>
</dbReference>
<evidence type="ECO:0000313" key="5">
    <source>
        <dbReference type="Proteomes" id="UP001236500"/>
    </source>
</evidence>
<gene>
    <name evidence="4" type="ORF">PVT68_09240</name>
</gene>
<dbReference type="Proteomes" id="UP001236500">
    <property type="component" value="Chromosome"/>
</dbReference>
<dbReference type="SUPFAM" id="SSF53474">
    <property type="entry name" value="alpha/beta-Hydrolases"/>
    <property type="match status" value="1"/>
</dbReference>
<proteinExistence type="predicted"/>
<reference evidence="4 5" key="1">
    <citation type="submission" date="2023-02" db="EMBL/GenBank/DDBJ databases">
        <title>Description and genomic characterization of Microbulbifer bruguierae sp. nov., isolated from the sediment of mangrove plant Bruguiera sexangula.</title>
        <authorList>
            <person name="Long M."/>
        </authorList>
    </citation>
    <scope>NUCLEOTIDE SEQUENCE [LARGE SCALE GENOMIC DNA]</scope>
    <source>
        <strain evidence="4 5">H12</strain>
    </source>
</reference>
<dbReference type="PANTHER" id="PTHR10272">
    <property type="entry name" value="PLATELET-ACTIVATING FACTOR ACETYLHYDROLASE"/>
    <property type="match status" value="1"/>
</dbReference>